<sequence length="91" mass="10556">MNFEWDADKAQSNFEKHGVRFEIASGVFVDPDRITAVDDRFDYGEKRLVTLGRTSEGILVAVTTERDEGRSMRLISARKANRRERNTYDDR</sequence>
<protein>
    <recommendedName>
        <fullName evidence="3">BrnT family toxin</fullName>
    </recommendedName>
</protein>
<dbReference type="InterPro" id="IPR007460">
    <property type="entry name" value="BrnT_toxin"/>
</dbReference>
<dbReference type="EMBL" id="CP143427">
    <property type="protein sequence ID" value="WVX51726.1"/>
    <property type="molecule type" value="Genomic_DNA"/>
</dbReference>
<evidence type="ECO:0008006" key="3">
    <source>
        <dbReference type="Google" id="ProtNLM"/>
    </source>
</evidence>
<dbReference type="Proteomes" id="UP001318682">
    <property type="component" value="Plasmid pROLI24"/>
</dbReference>
<name>A0ABZ2C0S8_9RHOB</name>
<dbReference type="InterPro" id="IPR038573">
    <property type="entry name" value="BrnT_sf"/>
</dbReference>
<geneLocation type="plasmid" evidence="1 2">
    <name>pROLI24</name>
</geneLocation>
<proteinExistence type="predicted"/>
<keyword evidence="2" id="KW-1185">Reference proteome</keyword>
<keyword evidence="1" id="KW-0614">Plasmid</keyword>
<evidence type="ECO:0000313" key="1">
    <source>
        <dbReference type="EMBL" id="WVX51726.1"/>
    </source>
</evidence>
<gene>
    <name evidence="1" type="ORF">ROLI_048280</name>
</gene>
<dbReference type="Pfam" id="PF04365">
    <property type="entry name" value="BrnT_toxin"/>
    <property type="match status" value="1"/>
</dbReference>
<evidence type="ECO:0000313" key="2">
    <source>
        <dbReference type="Proteomes" id="UP001318682"/>
    </source>
</evidence>
<dbReference type="RefSeq" id="WP_187431410.1">
    <property type="nucleotide sequence ID" value="NZ_CP143427.1"/>
</dbReference>
<organism evidence="1 2">
    <name type="scientific">Roseobacter fucihabitans</name>
    <dbReference type="NCBI Taxonomy" id="1537242"/>
    <lineage>
        <taxon>Bacteria</taxon>
        <taxon>Pseudomonadati</taxon>
        <taxon>Pseudomonadota</taxon>
        <taxon>Alphaproteobacteria</taxon>
        <taxon>Rhodobacterales</taxon>
        <taxon>Roseobacteraceae</taxon>
        <taxon>Roseobacter</taxon>
    </lineage>
</organism>
<dbReference type="Gene3D" id="3.10.450.530">
    <property type="entry name" value="Ribonuclease toxin, BrnT, of type II toxin-antitoxin system"/>
    <property type="match status" value="1"/>
</dbReference>
<accession>A0ABZ2C0S8</accession>
<reference evidence="1 2" key="1">
    <citation type="submission" date="2015-07" db="EMBL/GenBank/DDBJ databases">
        <authorList>
            <person name="Voget S."/>
            <person name="Dogs M."/>
            <person name="Brinkhoff T.H."/>
            <person name="Daniel R."/>
        </authorList>
    </citation>
    <scope>NUCLEOTIDE SEQUENCE [LARGE SCALE GENOMIC DNA]</scope>
    <source>
        <strain evidence="1 2">B14</strain>
        <plasmid evidence="1 2">pROLI24</plasmid>
    </source>
</reference>
<reference evidence="1 2" key="2">
    <citation type="submission" date="2024-01" db="EMBL/GenBank/DDBJ databases">
        <title>Roseobacter fucihabitans sp. nov., isolated from the brown alga Fucus spiralis.</title>
        <authorList>
            <person name="Hahnke S."/>
            <person name="Berger M."/>
            <person name="Schlingloff A."/>
            <person name="Athale I."/>
            <person name="Neumann-Schaal M."/>
            <person name="Adenaya A."/>
            <person name="Poehlein A."/>
            <person name="Daniel R."/>
            <person name="Pertersen J."/>
            <person name="Brinkhoff T."/>
        </authorList>
    </citation>
    <scope>NUCLEOTIDE SEQUENCE [LARGE SCALE GENOMIC DNA]</scope>
    <source>
        <strain evidence="1 2">B14</strain>
        <plasmid evidence="1 2">pROLI24</plasmid>
    </source>
</reference>